<dbReference type="Proteomes" id="UP000631300">
    <property type="component" value="Unassembled WGS sequence"/>
</dbReference>
<proteinExistence type="predicted"/>
<organism evidence="1 2">
    <name type="scientific">Alteromonas halophila</name>
    <dbReference type="NCBI Taxonomy" id="516698"/>
    <lineage>
        <taxon>Bacteria</taxon>
        <taxon>Pseudomonadati</taxon>
        <taxon>Pseudomonadota</taxon>
        <taxon>Gammaproteobacteria</taxon>
        <taxon>Alteromonadales</taxon>
        <taxon>Alteromonadaceae</taxon>
        <taxon>Alteromonas/Salinimonas group</taxon>
        <taxon>Alteromonas</taxon>
    </lineage>
</organism>
<evidence type="ECO:0000313" key="2">
    <source>
        <dbReference type="Proteomes" id="UP000631300"/>
    </source>
</evidence>
<evidence type="ECO:0000313" key="1">
    <source>
        <dbReference type="EMBL" id="GGW75450.1"/>
    </source>
</evidence>
<name>A0A918JFN6_9ALTE</name>
<reference evidence="1" key="2">
    <citation type="submission" date="2020-09" db="EMBL/GenBank/DDBJ databases">
        <authorList>
            <person name="Sun Q."/>
            <person name="Kim S."/>
        </authorList>
    </citation>
    <scope>NUCLEOTIDE SEQUENCE</scope>
    <source>
        <strain evidence="1">KCTC 22164</strain>
    </source>
</reference>
<gene>
    <name evidence="1" type="ORF">GCM10007391_04660</name>
</gene>
<dbReference type="SUPFAM" id="SSF53850">
    <property type="entry name" value="Periplasmic binding protein-like II"/>
    <property type="match status" value="1"/>
</dbReference>
<dbReference type="EMBL" id="BMXP01000001">
    <property type="protein sequence ID" value="GGW75450.1"/>
    <property type="molecule type" value="Genomic_DNA"/>
</dbReference>
<reference evidence="1" key="1">
    <citation type="journal article" date="2014" name="Int. J. Syst. Evol. Microbiol.">
        <title>Complete genome sequence of Corynebacterium casei LMG S-19264T (=DSM 44701T), isolated from a smear-ripened cheese.</title>
        <authorList>
            <consortium name="US DOE Joint Genome Institute (JGI-PGF)"/>
            <person name="Walter F."/>
            <person name="Albersmeier A."/>
            <person name="Kalinowski J."/>
            <person name="Ruckert C."/>
        </authorList>
    </citation>
    <scope>NUCLEOTIDE SEQUENCE</scope>
    <source>
        <strain evidence="1">KCTC 22164</strain>
    </source>
</reference>
<evidence type="ECO:0008006" key="3">
    <source>
        <dbReference type="Google" id="ProtNLM"/>
    </source>
</evidence>
<comment type="caution">
    <text evidence="1">The sequence shown here is derived from an EMBL/GenBank/DDBJ whole genome shotgun (WGS) entry which is preliminary data.</text>
</comment>
<protein>
    <recommendedName>
        <fullName evidence="3">Solute-binding protein family 3/N-terminal domain-containing protein</fullName>
    </recommendedName>
</protein>
<sequence>MTVNTHSVFMRKLLLVILLSILAMTVRASGEVYRVGVENLSYYPLMDFNNEQSSSILKRIMEEFARSEGITFEFIPLPIQRFHEWYDGGAIDFRLPDNPYWTSQLDPDLKYSELVITLCADVVTLAENQHMPAGQFTKLDTLYGFLPDKKWEEAVNTGEVELVTDSSLKVLTRMLLNGMVDGLDLHISTIQREGAALGEPAQTFAVSTAFAPSTLGYRLSTRQHPEVLARFNTYLANEQNTIRHITDAFSFQQGCPD</sequence>
<keyword evidence="2" id="KW-1185">Reference proteome</keyword>
<accession>A0A918JFN6</accession>
<dbReference type="AlphaFoldDB" id="A0A918JFN6"/>
<dbReference type="RefSeq" id="WP_189403468.1">
    <property type="nucleotide sequence ID" value="NZ_BMXP01000001.1"/>
</dbReference>